<dbReference type="InterPro" id="IPR050204">
    <property type="entry name" value="AraC_XylS_family_regulators"/>
</dbReference>
<dbReference type="PANTHER" id="PTHR46796">
    <property type="entry name" value="HTH-TYPE TRANSCRIPTIONAL ACTIVATOR RHAS-RELATED"/>
    <property type="match status" value="1"/>
</dbReference>
<keyword evidence="2" id="KW-0238">DNA-binding</keyword>
<accession>Q2INE4</accession>
<dbReference type="AlphaFoldDB" id="Q2INE4"/>
<dbReference type="eggNOG" id="COG2207">
    <property type="taxonomic scope" value="Bacteria"/>
</dbReference>
<organism evidence="5 6">
    <name type="scientific">Anaeromyxobacter dehalogenans (strain 2CP-C)</name>
    <dbReference type="NCBI Taxonomy" id="290397"/>
    <lineage>
        <taxon>Bacteria</taxon>
        <taxon>Pseudomonadati</taxon>
        <taxon>Myxococcota</taxon>
        <taxon>Myxococcia</taxon>
        <taxon>Myxococcales</taxon>
        <taxon>Cystobacterineae</taxon>
        <taxon>Anaeromyxobacteraceae</taxon>
        <taxon>Anaeromyxobacter</taxon>
    </lineage>
</organism>
<dbReference type="HOGENOM" id="CLU_066193_1_1_7"/>
<gene>
    <name evidence="5" type="ordered locus">Adeh_0546</name>
</gene>
<dbReference type="Gene3D" id="1.10.10.60">
    <property type="entry name" value="Homeodomain-like"/>
    <property type="match status" value="1"/>
</dbReference>
<dbReference type="SMART" id="SM00342">
    <property type="entry name" value="HTH_ARAC"/>
    <property type="match status" value="1"/>
</dbReference>
<dbReference type="PROSITE" id="PS01124">
    <property type="entry name" value="HTH_ARAC_FAMILY_2"/>
    <property type="match status" value="1"/>
</dbReference>
<proteinExistence type="predicted"/>
<dbReference type="RefSeq" id="WP_011419605.1">
    <property type="nucleotide sequence ID" value="NC_007760.1"/>
</dbReference>
<sequence>MQVRTFPPGAALADVVRCFQIVEAPEEATRTLLPDPGVVVAFRYRGAAALVEREEARWIPDASVTGPRGTSRRIRTLAGGGVVVAKLREDGAARLLGVRGDELYGAVLPADALAPRAAVDRAAAGIAEAATDAERVAAAEAFLLSLGRRRGPDPLVGAAVQAIRARHGCLRIAELARQLGLGQDALEKRFRAAVGTSPKQLASLLRLHHAVEVHLGGASLSSAPYQAGYYDQSHFIREFRAVTGQPPGRYFAAGTHG</sequence>
<evidence type="ECO:0000256" key="3">
    <source>
        <dbReference type="ARBA" id="ARBA00023163"/>
    </source>
</evidence>
<evidence type="ECO:0000313" key="6">
    <source>
        <dbReference type="Proteomes" id="UP000001935"/>
    </source>
</evidence>
<evidence type="ECO:0000256" key="2">
    <source>
        <dbReference type="ARBA" id="ARBA00023125"/>
    </source>
</evidence>
<evidence type="ECO:0000259" key="4">
    <source>
        <dbReference type="PROSITE" id="PS01124"/>
    </source>
</evidence>
<dbReference type="SUPFAM" id="SSF46689">
    <property type="entry name" value="Homeodomain-like"/>
    <property type="match status" value="1"/>
</dbReference>
<keyword evidence="1" id="KW-0805">Transcription regulation</keyword>
<feature type="domain" description="HTH araC/xylS-type" evidence="4">
    <location>
        <begin position="153"/>
        <end position="253"/>
    </location>
</feature>
<dbReference type="Proteomes" id="UP000001935">
    <property type="component" value="Chromosome"/>
</dbReference>
<dbReference type="PANTHER" id="PTHR46796:SF15">
    <property type="entry name" value="BLL1074 PROTEIN"/>
    <property type="match status" value="1"/>
</dbReference>
<evidence type="ECO:0000256" key="1">
    <source>
        <dbReference type="ARBA" id="ARBA00023015"/>
    </source>
</evidence>
<dbReference type="KEGG" id="ade:Adeh_0546"/>
<dbReference type="GO" id="GO:0043565">
    <property type="term" value="F:sequence-specific DNA binding"/>
    <property type="evidence" value="ECO:0007669"/>
    <property type="project" value="InterPro"/>
</dbReference>
<name>Q2INE4_ANADE</name>
<dbReference type="GO" id="GO:0003700">
    <property type="term" value="F:DNA-binding transcription factor activity"/>
    <property type="evidence" value="ECO:0007669"/>
    <property type="project" value="InterPro"/>
</dbReference>
<dbReference type="InterPro" id="IPR018060">
    <property type="entry name" value="HTH_AraC"/>
</dbReference>
<dbReference type="EMBL" id="CP000251">
    <property type="protein sequence ID" value="ABC80322.1"/>
    <property type="molecule type" value="Genomic_DNA"/>
</dbReference>
<dbReference type="STRING" id="290397.Adeh_0546"/>
<reference evidence="5" key="1">
    <citation type="submission" date="2006-01" db="EMBL/GenBank/DDBJ databases">
        <title>Complete sequence of Anaeromyxobacter dehalogenans 2CP-C.</title>
        <authorList>
            <consortium name="US DOE Joint Genome Institute"/>
            <person name="Copeland A."/>
            <person name="Lucas S."/>
            <person name="Lapidus A."/>
            <person name="Barry K."/>
            <person name="Detter J.C."/>
            <person name="Glavina T."/>
            <person name="Hammon N."/>
            <person name="Israni S."/>
            <person name="Pitluck S."/>
            <person name="Brettin T."/>
            <person name="Bruce D."/>
            <person name="Han C."/>
            <person name="Tapia R."/>
            <person name="Gilna P."/>
            <person name="Kiss H."/>
            <person name="Schmutz J."/>
            <person name="Larimer F."/>
            <person name="Land M."/>
            <person name="Kyrpides N."/>
            <person name="Anderson I."/>
            <person name="Sanford R.A."/>
            <person name="Ritalahti K.M."/>
            <person name="Thomas H.S."/>
            <person name="Kirby J.R."/>
            <person name="Zhulin I.B."/>
            <person name="Loeffler F.E."/>
            <person name="Richardson P."/>
        </authorList>
    </citation>
    <scope>NUCLEOTIDE SEQUENCE</scope>
    <source>
        <strain evidence="5">2CP-C</strain>
    </source>
</reference>
<dbReference type="OrthoDB" id="112032at2"/>
<dbReference type="Pfam" id="PF12833">
    <property type="entry name" value="HTH_18"/>
    <property type="match status" value="1"/>
</dbReference>
<dbReference type="InterPro" id="IPR009057">
    <property type="entry name" value="Homeodomain-like_sf"/>
</dbReference>
<protein>
    <submittedName>
        <fullName evidence="5">Transcriptional regulator, AraC family</fullName>
    </submittedName>
</protein>
<keyword evidence="3" id="KW-0804">Transcription</keyword>
<evidence type="ECO:0000313" key="5">
    <source>
        <dbReference type="EMBL" id="ABC80322.1"/>
    </source>
</evidence>